<dbReference type="InterPro" id="IPR056592">
    <property type="entry name" value="Beta-prop_At3g26010-like"/>
</dbReference>
<dbReference type="InterPro" id="IPR017451">
    <property type="entry name" value="F-box-assoc_interact_dom"/>
</dbReference>
<dbReference type="NCBIfam" id="TIGR01640">
    <property type="entry name" value="F_box_assoc_1"/>
    <property type="match status" value="1"/>
</dbReference>
<dbReference type="SUPFAM" id="SSF57095">
    <property type="entry name" value="Scorpion toxin-like"/>
    <property type="match status" value="1"/>
</dbReference>
<protein>
    <recommendedName>
        <fullName evidence="1">F-box protein At3g26010-like beta-propeller domain-containing protein</fullName>
    </recommendedName>
</protein>
<dbReference type="InterPro" id="IPR036574">
    <property type="entry name" value="Scorpion_toxin-like_sf"/>
</dbReference>
<dbReference type="PANTHER" id="PTHR35546">
    <property type="entry name" value="F-BOX PROTEIN INTERACTION DOMAIN PROTEIN-RELATED"/>
    <property type="match status" value="1"/>
</dbReference>
<feature type="domain" description="F-box protein At3g26010-like beta-propeller" evidence="1">
    <location>
        <begin position="73"/>
        <end position="200"/>
    </location>
</feature>
<sequence length="379" mass="43633">MGFSGNLTGFFYQRFSTSSQQWEWWSGIEDHVKLNKKQLINGQYIHEPAFIPIEPDADRLSHPLPNFFRKGTNKSNDVVEVIDSCNGLLLCCNYTGKNFKSYFVCNPLTEERVALPCPASKRSNLVYFGLLADTTSAGYFQYKVVCVFSPKRDDSCSILLVLSSETGKWKEFEERLPALCNESMMGSKVVINSRPFWDCVEGHILVCHLNKNCYELIESPRAPLGRSLWKSKDKLFCYCQGFDDEFPVWSMCVNDDEKEVLEWKLEGCSEEFEMLSEDVSNEFGSWLTTLKGPKPRVEFKIIGVKPESNEIYLWKPDVVIRYDFTERELEILWGHGFGRAPLAARILPYVHSFAPIQIAKMEEEEAKTYVDVERNNTTK</sequence>
<name>A0A2N9HVQ0_FAGSY</name>
<reference evidence="2" key="1">
    <citation type="submission" date="2018-02" db="EMBL/GenBank/DDBJ databases">
        <authorList>
            <person name="Cohen D.B."/>
            <person name="Kent A.D."/>
        </authorList>
    </citation>
    <scope>NUCLEOTIDE SEQUENCE</scope>
</reference>
<organism evidence="2">
    <name type="scientific">Fagus sylvatica</name>
    <name type="common">Beechnut</name>
    <dbReference type="NCBI Taxonomy" id="28930"/>
    <lineage>
        <taxon>Eukaryota</taxon>
        <taxon>Viridiplantae</taxon>
        <taxon>Streptophyta</taxon>
        <taxon>Embryophyta</taxon>
        <taxon>Tracheophyta</taxon>
        <taxon>Spermatophyta</taxon>
        <taxon>Magnoliopsida</taxon>
        <taxon>eudicotyledons</taxon>
        <taxon>Gunneridae</taxon>
        <taxon>Pentapetalae</taxon>
        <taxon>rosids</taxon>
        <taxon>fabids</taxon>
        <taxon>Fagales</taxon>
        <taxon>Fagaceae</taxon>
        <taxon>Fagus</taxon>
    </lineage>
</organism>
<accession>A0A2N9HVQ0</accession>
<dbReference type="InterPro" id="IPR055290">
    <property type="entry name" value="At3g26010-like"/>
</dbReference>
<evidence type="ECO:0000313" key="2">
    <source>
        <dbReference type="EMBL" id="SPD15769.1"/>
    </source>
</evidence>
<dbReference type="PANTHER" id="PTHR35546:SF130">
    <property type="entry name" value="EXPRESSED PROTEIN"/>
    <property type="match status" value="1"/>
</dbReference>
<dbReference type="Pfam" id="PF24750">
    <property type="entry name" value="b-prop_At3g26010-like"/>
    <property type="match status" value="1"/>
</dbReference>
<gene>
    <name evidence="2" type="ORF">FSB_LOCUS43651</name>
</gene>
<dbReference type="EMBL" id="OIVN01004156">
    <property type="protein sequence ID" value="SPD15769.1"/>
    <property type="molecule type" value="Genomic_DNA"/>
</dbReference>
<proteinExistence type="predicted"/>
<evidence type="ECO:0000259" key="1">
    <source>
        <dbReference type="Pfam" id="PF24750"/>
    </source>
</evidence>
<dbReference type="AlphaFoldDB" id="A0A2N9HVQ0"/>